<protein>
    <submittedName>
        <fullName evidence="1">Uncharacterized protein</fullName>
    </submittedName>
</protein>
<dbReference type="EMBL" id="JBJJXI010000082">
    <property type="protein sequence ID" value="KAL3395442.1"/>
    <property type="molecule type" value="Genomic_DNA"/>
</dbReference>
<dbReference type="AlphaFoldDB" id="A0ABD2WSH3"/>
<comment type="caution">
    <text evidence="1">The sequence shown here is derived from an EMBL/GenBank/DDBJ whole genome shotgun (WGS) entry which is preliminary data.</text>
</comment>
<proteinExistence type="predicted"/>
<organism evidence="1 2">
    <name type="scientific">Trichogramma kaykai</name>
    <dbReference type="NCBI Taxonomy" id="54128"/>
    <lineage>
        <taxon>Eukaryota</taxon>
        <taxon>Metazoa</taxon>
        <taxon>Ecdysozoa</taxon>
        <taxon>Arthropoda</taxon>
        <taxon>Hexapoda</taxon>
        <taxon>Insecta</taxon>
        <taxon>Pterygota</taxon>
        <taxon>Neoptera</taxon>
        <taxon>Endopterygota</taxon>
        <taxon>Hymenoptera</taxon>
        <taxon>Apocrita</taxon>
        <taxon>Proctotrupomorpha</taxon>
        <taxon>Chalcidoidea</taxon>
        <taxon>Trichogrammatidae</taxon>
        <taxon>Trichogramma</taxon>
    </lineage>
</organism>
<evidence type="ECO:0000313" key="2">
    <source>
        <dbReference type="Proteomes" id="UP001627154"/>
    </source>
</evidence>
<accession>A0ABD2WSH3</accession>
<keyword evidence="2" id="KW-1185">Reference proteome</keyword>
<gene>
    <name evidence="1" type="ORF">TKK_010543</name>
</gene>
<sequence>MTSLDVLTNNVFDHPRSNSNSTFWSTLERAYDLQIPTYVKNILRITGYGNPISFQRITPDTLEQIEIFVRTSVSFPLPADSREEDYFGHFFVNKRNLFTFTPGDRDLVLGLVDRVKEYTMVFQKLLNY</sequence>
<reference evidence="1 2" key="1">
    <citation type="journal article" date="2024" name="bioRxiv">
        <title>A reference genome for Trichogramma kaykai: A tiny desert-dwelling parasitoid wasp with competing sex-ratio distorters.</title>
        <authorList>
            <person name="Culotta J."/>
            <person name="Lindsey A.R."/>
        </authorList>
    </citation>
    <scope>NUCLEOTIDE SEQUENCE [LARGE SCALE GENOMIC DNA]</scope>
    <source>
        <strain evidence="1 2">KSX58</strain>
    </source>
</reference>
<dbReference type="Proteomes" id="UP001627154">
    <property type="component" value="Unassembled WGS sequence"/>
</dbReference>
<name>A0ABD2WSH3_9HYME</name>
<evidence type="ECO:0000313" key="1">
    <source>
        <dbReference type="EMBL" id="KAL3395442.1"/>
    </source>
</evidence>